<evidence type="ECO:0000313" key="2">
    <source>
        <dbReference type="Proteomes" id="UP000295124"/>
    </source>
</evidence>
<dbReference type="OrthoDB" id="4762736at2"/>
<evidence type="ECO:0000313" key="1">
    <source>
        <dbReference type="EMBL" id="TDD46331.1"/>
    </source>
</evidence>
<gene>
    <name evidence="1" type="ORF">E1263_36770</name>
</gene>
<reference evidence="1 2" key="1">
    <citation type="submission" date="2019-03" db="EMBL/GenBank/DDBJ databases">
        <title>Draft genome sequences of novel Actinobacteria.</title>
        <authorList>
            <person name="Sahin N."/>
            <person name="Ay H."/>
            <person name="Saygin H."/>
        </authorList>
    </citation>
    <scope>NUCLEOTIDE SEQUENCE [LARGE SCALE GENOMIC DNA]</scope>
    <source>
        <strain evidence="1 2">JCM 13523</strain>
    </source>
</reference>
<accession>A0A4R4YMS6</accession>
<dbReference type="SUPFAM" id="SSF53098">
    <property type="entry name" value="Ribonuclease H-like"/>
    <property type="match status" value="1"/>
</dbReference>
<evidence type="ECO:0008006" key="3">
    <source>
        <dbReference type="Google" id="ProtNLM"/>
    </source>
</evidence>
<organism evidence="1 2">
    <name type="scientific">Kribbella antibiotica</name>
    <dbReference type="NCBI Taxonomy" id="190195"/>
    <lineage>
        <taxon>Bacteria</taxon>
        <taxon>Bacillati</taxon>
        <taxon>Actinomycetota</taxon>
        <taxon>Actinomycetes</taxon>
        <taxon>Propionibacteriales</taxon>
        <taxon>Kribbellaceae</taxon>
        <taxon>Kribbella</taxon>
    </lineage>
</organism>
<dbReference type="AlphaFoldDB" id="A0A4R4YMS6"/>
<dbReference type="EMBL" id="SMKX01000176">
    <property type="protein sequence ID" value="TDD46331.1"/>
    <property type="molecule type" value="Genomic_DNA"/>
</dbReference>
<proteinExistence type="predicted"/>
<name>A0A4R4YMS6_9ACTN</name>
<dbReference type="RefSeq" id="WP_132176038.1">
    <property type="nucleotide sequence ID" value="NZ_SMKX01000176.1"/>
</dbReference>
<dbReference type="InterPro" id="IPR036397">
    <property type="entry name" value="RNaseH_sf"/>
</dbReference>
<sequence length="196" mass="21456">MPIVFVDLETTSLREPWLPGGRQIWQLAVIRREDDGRETSYNRFVPLRELDLDRATSQALTISRFERHPESNGSDTDVATGREIAELMVELTADQPVWVGAAPWMDANDVLHLMSVHGLVPLDAADVPWDFRLVCVISQLLGRTGLPPTAAVGEMAALVGIDQSAYAIHDALADTYFARDLFDALTRSGDGRGGAG</sequence>
<dbReference type="Proteomes" id="UP000295124">
    <property type="component" value="Unassembled WGS sequence"/>
</dbReference>
<protein>
    <recommendedName>
        <fullName evidence="3">Exonuclease domain-containing protein</fullName>
    </recommendedName>
</protein>
<comment type="caution">
    <text evidence="1">The sequence shown here is derived from an EMBL/GenBank/DDBJ whole genome shotgun (WGS) entry which is preliminary data.</text>
</comment>
<dbReference type="GO" id="GO:0003676">
    <property type="term" value="F:nucleic acid binding"/>
    <property type="evidence" value="ECO:0007669"/>
    <property type="project" value="InterPro"/>
</dbReference>
<dbReference type="Gene3D" id="3.30.420.10">
    <property type="entry name" value="Ribonuclease H-like superfamily/Ribonuclease H"/>
    <property type="match status" value="1"/>
</dbReference>
<dbReference type="InterPro" id="IPR012337">
    <property type="entry name" value="RNaseH-like_sf"/>
</dbReference>
<keyword evidence="2" id="KW-1185">Reference proteome</keyword>